<protein>
    <recommendedName>
        <fullName evidence="1">Histidine kinase domain-containing protein</fullName>
    </recommendedName>
</protein>
<dbReference type="EMBL" id="BAABJX010000026">
    <property type="protein sequence ID" value="GAA4833083.1"/>
    <property type="molecule type" value="Genomic_DNA"/>
</dbReference>
<dbReference type="InterPro" id="IPR036890">
    <property type="entry name" value="HATPase_C_sf"/>
</dbReference>
<dbReference type="PROSITE" id="PS50109">
    <property type="entry name" value="HIS_KIN"/>
    <property type="match status" value="1"/>
</dbReference>
<comment type="caution">
    <text evidence="2">The sequence shown here is derived from an EMBL/GenBank/DDBJ whole genome shotgun (WGS) entry which is preliminary data.</text>
</comment>
<dbReference type="Pfam" id="PF07730">
    <property type="entry name" value="HisKA_3"/>
    <property type="match status" value="1"/>
</dbReference>
<sequence>MMNASFNSFFTRTNELNALLKFYDDHKESTAVAIITGDEGRGKTRLIREFTQGVSDHTLVLEGNSNSLNKHIPYYSFRCILSDYIKFLLNVLDKHEIEELSFALKKELGVALLQITDYVPEVALLLNDWTEVPDKEGYKKISNQLPHLFMLLVEQLLSFSSRRVVMVYDDLQYVDKASFYVLNYILQHSSQSNLFVLISYPVHSQEVLGDEIQSILNDLEWSRLMISKLVLKPLGFEDISEVAQEYLEGYCSRELKEFVFEESEGNITRLLSVLEKLKLNNCLWKQDEVWQTDRYAVKTLLKQEQYHSVTELQMRRLSLQGRRLLYFVSCLGEGNKTFIQGVLEMAEEDLQIGLKECIEYQLLFVSNEGVYTFKDNQQREEVYRKVPVEIKYYFHFLIGTCFMQEANLTGQQKNVSWLMQAVDHLNHAGDYVTDIIELVRLNLQVGKIAQENADYESATMHFNRGLLLLEKEVVPLKILIPLKSELTLRKAECDYFLEDFDLAEVTLDELLESPVALRERMQAYRFKVLINTHIGRLKKAFEILKIALTELGVDVSEWGEQEVKEEVQKEEQKLQEVIDHIGLEGLLKKQPDREQTEEEILLLELLYVGGIAINYASETLMIWQSLRIINLGVETGLNQYTALALVTYGRMLIGVYQHLEKGYTFGELGLSLHYELQDLSLRTRVSGVFSFFIHFWKKPLKEVIPVLREGVEIGLKAGDPYGSFVLQTHLVNCRFIAGESLKKLQDDIYQLTDTRFKNFTSYILDYHRELLLALTGENLSFALGESTQVEVNAFAHEEAFYRYYVTGKYAFFFGYFEDAMHAFTQARMSWFLHKSSPLYSETLYYYALSVMLNFQNIEPEERKHYLDEIQDLIDQFVLWQQSSPENFQHKCTLLYAEYQRVTGRAGDGEMYQKALEEVESTPYIQDKALIHILLMRYYVVGRGVVTEATDQFRKAIHALKKWGAKAVEKQLHNQYRYLHDGMVSTMATYASIGELQLHFTDKVSMGAIVKRLLILAMKQTGADKATLILEEQGQLKVLGKGNALDFSIRYYEDPKFIKDTELEFSVILYAYRKKEVVNLTPESNHSLHLLHNRNTDVRSMLCVPVSMPNGRNIIFSLESSLVSNVFTSENIKKFNMLASQAAMNMYNALVHQQTVQLNEQLRQEVKEKAMLNEFIEEQRIQHIGQINETQEAERKRIAQDLHDSIGGMLSSVRMRFKDFSKDITEERQQQYLQVVGMLDQTFQEVRRISHNMMPGALIKFGLDSALQDYLEDLQIASELDVSYHVWGNDEENRLPAKMEMNLFRICQEITQNVIKHAKASKLSVQLMYHEESLNIIIEDNGVGFDTSLEYKGIGIDNIMSRVKFLGGEVTIDSFLQKGTTFLLDIPITKLNKQESYEYN</sequence>
<dbReference type="PANTHER" id="PTHR43642">
    <property type="entry name" value="HYBRID SIGNAL TRANSDUCTION HISTIDINE KINASE G"/>
    <property type="match status" value="1"/>
</dbReference>
<dbReference type="Pfam" id="PF02518">
    <property type="entry name" value="HATPase_c"/>
    <property type="match status" value="1"/>
</dbReference>
<dbReference type="InterPro" id="IPR003594">
    <property type="entry name" value="HATPase_dom"/>
</dbReference>
<dbReference type="Proteomes" id="UP001500298">
    <property type="component" value="Unassembled WGS sequence"/>
</dbReference>
<dbReference type="Gene3D" id="3.40.50.300">
    <property type="entry name" value="P-loop containing nucleotide triphosphate hydrolases"/>
    <property type="match status" value="1"/>
</dbReference>
<dbReference type="InterPro" id="IPR053159">
    <property type="entry name" value="Hybrid_Histidine_Kinase"/>
</dbReference>
<evidence type="ECO:0000313" key="3">
    <source>
        <dbReference type="Proteomes" id="UP001500298"/>
    </source>
</evidence>
<reference evidence="3" key="1">
    <citation type="journal article" date="2019" name="Int. J. Syst. Evol. Microbiol.">
        <title>The Global Catalogue of Microorganisms (GCM) 10K type strain sequencing project: providing services to taxonomists for standard genome sequencing and annotation.</title>
        <authorList>
            <consortium name="The Broad Institute Genomics Platform"/>
            <consortium name="The Broad Institute Genome Sequencing Center for Infectious Disease"/>
            <person name="Wu L."/>
            <person name="Ma J."/>
        </authorList>
    </citation>
    <scope>NUCLEOTIDE SEQUENCE [LARGE SCALE GENOMIC DNA]</scope>
    <source>
        <strain evidence="3">JCM 18326</strain>
    </source>
</reference>
<dbReference type="Pfam" id="PF13191">
    <property type="entry name" value="AAA_16"/>
    <property type="match status" value="1"/>
</dbReference>
<dbReference type="Gene3D" id="3.30.565.10">
    <property type="entry name" value="Histidine kinase-like ATPase, C-terminal domain"/>
    <property type="match status" value="1"/>
</dbReference>
<organism evidence="2 3">
    <name type="scientific">Algivirga pacifica</name>
    <dbReference type="NCBI Taxonomy" id="1162670"/>
    <lineage>
        <taxon>Bacteria</taxon>
        <taxon>Pseudomonadati</taxon>
        <taxon>Bacteroidota</taxon>
        <taxon>Cytophagia</taxon>
        <taxon>Cytophagales</taxon>
        <taxon>Flammeovirgaceae</taxon>
        <taxon>Algivirga</taxon>
    </lineage>
</organism>
<evidence type="ECO:0000259" key="1">
    <source>
        <dbReference type="PROSITE" id="PS50109"/>
    </source>
</evidence>
<dbReference type="SUPFAM" id="SSF55874">
    <property type="entry name" value="ATPase domain of HSP90 chaperone/DNA topoisomerase II/histidine kinase"/>
    <property type="match status" value="1"/>
</dbReference>
<dbReference type="InterPro" id="IPR027417">
    <property type="entry name" value="P-loop_NTPase"/>
</dbReference>
<gene>
    <name evidence="2" type="ORF">GCM10023331_17950</name>
</gene>
<dbReference type="PANTHER" id="PTHR43642:SF1">
    <property type="entry name" value="HYBRID SIGNAL TRANSDUCTION HISTIDINE KINASE G"/>
    <property type="match status" value="1"/>
</dbReference>
<keyword evidence="3" id="KW-1185">Reference proteome</keyword>
<dbReference type="SMART" id="SM00387">
    <property type="entry name" value="HATPase_c"/>
    <property type="match status" value="1"/>
</dbReference>
<dbReference type="SUPFAM" id="SSF55781">
    <property type="entry name" value="GAF domain-like"/>
    <property type="match status" value="1"/>
</dbReference>
<dbReference type="InterPro" id="IPR003018">
    <property type="entry name" value="GAF"/>
</dbReference>
<dbReference type="Pfam" id="PF01590">
    <property type="entry name" value="GAF"/>
    <property type="match status" value="1"/>
</dbReference>
<dbReference type="InterPro" id="IPR029016">
    <property type="entry name" value="GAF-like_dom_sf"/>
</dbReference>
<accession>A0ABP9D8P1</accession>
<dbReference type="Gene3D" id="1.20.5.1930">
    <property type="match status" value="1"/>
</dbReference>
<proteinExistence type="predicted"/>
<dbReference type="InterPro" id="IPR011712">
    <property type="entry name" value="Sig_transdc_His_kin_sub3_dim/P"/>
</dbReference>
<dbReference type="Gene3D" id="3.30.450.40">
    <property type="match status" value="1"/>
</dbReference>
<dbReference type="SUPFAM" id="SSF52540">
    <property type="entry name" value="P-loop containing nucleoside triphosphate hydrolases"/>
    <property type="match status" value="1"/>
</dbReference>
<dbReference type="CDD" id="cd16917">
    <property type="entry name" value="HATPase_UhpB-NarQ-NarX-like"/>
    <property type="match status" value="1"/>
</dbReference>
<dbReference type="RefSeq" id="WP_345371093.1">
    <property type="nucleotide sequence ID" value="NZ_BAABJX010000026.1"/>
</dbReference>
<name>A0ABP9D8P1_9BACT</name>
<dbReference type="InterPro" id="IPR005467">
    <property type="entry name" value="His_kinase_dom"/>
</dbReference>
<dbReference type="InterPro" id="IPR041664">
    <property type="entry name" value="AAA_16"/>
</dbReference>
<evidence type="ECO:0000313" key="2">
    <source>
        <dbReference type="EMBL" id="GAA4833083.1"/>
    </source>
</evidence>
<feature type="domain" description="Histidine kinase" evidence="1">
    <location>
        <begin position="1196"/>
        <end position="1389"/>
    </location>
</feature>